<accession>A0A6N4WBP2</accession>
<dbReference type="PROSITE" id="PS51257">
    <property type="entry name" value="PROKAR_LIPOPROTEIN"/>
    <property type="match status" value="1"/>
</dbReference>
<evidence type="ECO:0000313" key="3">
    <source>
        <dbReference type="EMBL" id="BBZ77783.1"/>
    </source>
</evidence>
<keyword evidence="4" id="KW-1185">Reference proteome</keyword>
<feature type="signal peptide" evidence="2">
    <location>
        <begin position="1"/>
        <end position="25"/>
    </location>
</feature>
<dbReference type="RefSeq" id="WP_163805048.1">
    <property type="nucleotide sequence ID" value="NZ_AP022620.1"/>
</dbReference>
<reference evidence="3 4" key="1">
    <citation type="journal article" date="2019" name="Emerg. Microbes Infect.">
        <title>Comprehensive subspecies identification of 175 nontuberculous mycobacteria species based on 7547 genomic profiles.</title>
        <authorList>
            <person name="Matsumoto Y."/>
            <person name="Kinjo T."/>
            <person name="Motooka D."/>
            <person name="Nabeya D."/>
            <person name="Jung N."/>
            <person name="Uechi K."/>
            <person name="Horii T."/>
            <person name="Iida T."/>
            <person name="Fujita J."/>
            <person name="Nakamura S."/>
        </authorList>
    </citation>
    <scope>NUCLEOTIDE SEQUENCE [LARGE SCALE GENOMIC DNA]</scope>
    <source>
        <strain evidence="3 4">JCM 30275</strain>
    </source>
</reference>
<protein>
    <recommendedName>
        <fullName evidence="5">Lipoprotein</fullName>
    </recommendedName>
</protein>
<dbReference type="Proteomes" id="UP000467249">
    <property type="component" value="Chromosome"/>
</dbReference>
<evidence type="ECO:0000313" key="4">
    <source>
        <dbReference type="Proteomes" id="UP000467249"/>
    </source>
</evidence>
<keyword evidence="2" id="KW-0732">Signal</keyword>
<evidence type="ECO:0008006" key="5">
    <source>
        <dbReference type="Google" id="ProtNLM"/>
    </source>
</evidence>
<sequence>MRRLLIGAAAAAALLSGCSSSPTPSGPPTTISPAPTEATITPAEHGSLAHCLAQHGVDESGGSVVLGPPPGVDQKTWNDAMKACSTLGPGPAGS</sequence>
<proteinExistence type="predicted"/>
<feature type="compositionally biased region" description="Low complexity" evidence="1">
    <location>
        <begin position="17"/>
        <end position="36"/>
    </location>
</feature>
<dbReference type="KEGG" id="many:MANY_31200"/>
<gene>
    <name evidence="3" type="ORF">MANY_31200</name>
</gene>
<dbReference type="AlphaFoldDB" id="A0A6N4WBP2"/>
<feature type="chain" id="PRO_5038480466" description="Lipoprotein" evidence="2">
    <location>
        <begin position="26"/>
        <end position="94"/>
    </location>
</feature>
<name>A0A6N4WBP2_9MYCO</name>
<evidence type="ECO:0000256" key="2">
    <source>
        <dbReference type="SAM" id="SignalP"/>
    </source>
</evidence>
<organism evidence="3 4">
    <name type="scientific">Mycolicibacterium anyangense</name>
    <dbReference type="NCBI Taxonomy" id="1431246"/>
    <lineage>
        <taxon>Bacteria</taxon>
        <taxon>Bacillati</taxon>
        <taxon>Actinomycetota</taxon>
        <taxon>Actinomycetes</taxon>
        <taxon>Mycobacteriales</taxon>
        <taxon>Mycobacteriaceae</taxon>
        <taxon>Mycolicibacterium</taxon>
    </lineage>
</organism>
<evidence type="ECO:0000256" key="1">
    <source>
        <dbReference type="SAM" id="MobiDB-lite"/>
    </source>
</evidence>
<dbReference type="EMBL" id="AP022620">
    <property type="protein sequence ID" value="BBZ77783.1"/>
    <property type="molecule type" value="Genomic_DNA"/>
</dbReference>
<feature type="region of interest" description="Disordered" evidence="1">
    <location>
        <begin position="17"/>
        <end position="38"/>
    </location>
</feature>